<organism evidence="2 3">
    <name type="scientific">Actinopolymorpha cephalotaxi</name>
    <dbReference type="NCBI Taxonomy" id="504797"/>
    <lineage>
        <taxon>Bacteria</taxon>
        <taxon>Bacillati</taxon>
        <taxon>Actinomycetota</taxon>
        <taxon>Actinomycetes</taxon>
        <taxon>Propionibacteriales</taxon>
        <taxon>Actinopolymorphaceae</taxon>
        <taxon>Actinopolymorpha</taxon>
    </lineage>
</organism>
<dbReference type="RefSeq" id="WP_092888764.1">
    <property type="nucleotide sequence ID" value="NZ_FOOI01000019.1"/>
</dbReference>
<dbReference type="EMBL" id="JACBZA010000001">
    <property type="protein sequence ID" value="NYH82185.1"/>
    <property type="molecule type" value="Genomic_DNA"/>
</dbReference>
<dbReference type="Proteomes" id="UP000533017">
    <property type="component" value="Unassembled WGS sequence"/>
</dbReference>
<evidence type="ECO:0000313" key="4">
    <source>
        <dbReference type="Proteomes" id="UP000533017"/>
    </source>
</evidence>
<evidence type="ECO:0000313" key="2">
    <source>
        <dbReference type="EMBL" id="SFH50090.1"/>
    </source>
</evidence>
<dbReference type="OrthoDB" id="3830203at2"/>
<dbReference type="GO" id="GO:0043814">
    <property type="term" value="F:phospholactate guanylyltransferase activity"/>
    <property type="evidence" value="ECO:0007669"/>
    <property type="project" value="UniProtKB-EC"/>
</dbReference>
<name>A0A1I3AJC9_9ACTN</name>
<reference evidence="2 3" key="1">
    <citation type="submission" date="2016-10" db="EMBL/GenBank/DDBJ databases">
        <authorList>
            <person name="de Groot N.N."/>
        </authorList>
    </citation>
    <scope>NUCLEOTIDE SEQUENCE [LARGE SCALE GENOMIC DNA]</scope>
    <source>
        <strain evidence="2 3">CPCC 202808</strain>
    </source>
</reference>
<accession>A0A1I3AJC9</accession>
<proteinExistence type="predicted"/>
<keyword evidence="4" id="KW-1185">Reference proteome</keyword>
<dbReference type="STRING" id="504797.SAMN05421678_11997"/>
<protein>
    <submittedName>
        <fullName evidence="1">2-phospho-L-lactate guanylyltransferase</fullName>
        <ecNumber evidence="1">2.7.7.68</ecNumber>
    </submittedName>
    <submittedName>
        <fullName evidence="2">Cold shock protein, CspA family</fullName>
    </submittedName>
</protein>
<sequence length="69" mass="7442">MQATVRTFDPSSRAGTVLADDGVELPYDATALPAGLRGLRIGQRVQVELTTPDEPGTRVSSLHIYTLPY</sequence>
<dbReference type="Proteomes" id="UP000199052">
    <property type="component" value="Unassembled WGS sequence"/>
</dbReference>
<reference evidence="1 4" key="2">
    <citation type="submission" date="2020-07" db="EMBL/GenBank/DDBJ databases">
        <title>Sequencing the genomes of 1000 actinobacteria strains.</title>
        <authorList>
            <person name="Klenk H.-P."/>
        </authorList>
    </citation>
    <scope>NUCLEOTIDE SEQUENCE [LARGE SCALE GENOMIC DNA]</scope>
    <source>
        <strain evidence="1 4">DSM 45117</strain>
    </source>
</reference>
<keyword evidence="1" id="KW-0548">Nucleotidyltransferase</keyword>
<dbReference type="EMBL" id="FOOI01000019">
    <property type="protein sequence ID" value="SFH50090.1"/>
    <property type="molecule type" value="Genomic_DNA"/>
</dbReference>
<evidence type="ECO:0000313" key="3">
    <source>
        <dbReference type="Proteomes" id="UP000199052"/>
    </source>
</evidence>
<evidence type="ECO:0000313" key="1">
    <source>
        <dbReference type="EMBL" id="NYH82185.1"/>
    </source>
</evidence>
<dbReference type="AlphaFoldDB" id="A0A1I3AJC9"/>
<gene>
    <name evidence="1" type="ORF">FHR37_001036</name>
    <name evidence="2" type="ORF">SAMN05421678_11997</name>
</gene>
<dbReference type="EC" id="2.7.7.68" evidence="1"/>
<keyword evidence="1" id="KW-0808">Transferase</keyword>